<sequence>MSELLLKYLPEKAIPLVKEILTEHPIYIKIVNNRRTKHGDFKRFSNGNFQITLNNNLNKFQFLLTLIHEIAHFITYKKYQNSKPHGLEWKQNFQHLMLPFLQPSIFPENILPHLANYLKNPKASTGSDVNLTYALKQYDEMSGKNFIFELAHGSIFKFNNKNYKKGSIRRTCFECVELQSKKTYLFNKNAEVLYLKNDNE</sequence>
<dbReference type="Pfam" id="PF10263">
    <property type="entry name" value="SprT-like"/>
    <property type="match status" value="1"/>
</dbReference>
<feature type="domain" description="SprT-like" evidence="1">
    <location>
        <begin position="43"/>
        <end position="95"/>
    </location>
</feature>
<dbReference type="EMBL" id="JBHTIC010000020">
    <property type="protein sequence ID" value="MFD0763205.1"/>
    <property type="molecule type" value="Genomic_DNA"/>
</dbReference>
<accession>A0ABW2Z8W3</accession>
<evidence type="ECO:0000313" key="2">
    <source>
        <dbReference type="EMBL" id="MFD0763205.1"/>
    </source>
</evidence>
<name>A0ABW2Z8W3_9FLAO</name>
<dbReference type="RefSeq" id="WP_386783785.1">
    <property type="nucleotide sequence ID" value="NZ_JBHTIC010000020.1"/>
</dbReference>
<organism evidence="2 3">
    <name type="scientific">Lutibacter aestuarii</name>
    <dbReference type="NCBI Taxonomy" id="861111"/>
    <lineage>
        <taxon>Bacteria</taxon>
        <taxon>Pseudomonadati</taxon>
        <taxon>Bacteroidota</taxon>
        <taxon>Flavobacteriia</taxon>
        <taxon>Flavobacteriales</taxon>
        <taxon>Flavobacteriaceae</taxon>
        <taxon>Lutibacter</taxon>
    </lineage>
</organism>
<dbReference type="InterPro" id="IPR006640">
    <property type="entry name" value="SprT-like_domain"/>
</dbReference>
<evidence type="ECO:0000313" key="3">
    <source>
        <dbReference type="Proteomes" id="UP001597032"/>
    </source>
</evidence>
<comment type="caution">
    <text evidence="2">The sequence shown here is derived from an EMBL/GenBank/DDBJ whole genome shotgun (WGS) entry which is preliminary data.</text>
</comment>
<reference evidence="3" key="1">
    <citation type="journal article" date="2019" name="Int. J. Syst. Evol. Microbiol.">
        <title>The Global Catalogue of Microorganisms (GCM) 10K type strain sequencing project: providing services to taxonomists for standard genome sequencing and annotation.</title>
        <authorList>
            <consortium name="The Broad Institute Genomics Platform"/>
            <consortium name="The Broad Institute Genome Sequencing Center for Infectious Disease"/>
            <person name="Wu L."/>
            <person name="Ma J."/>
        </authorList>
    </citation>
    <scope>NUCLEOTIDE SEQUENCE [LARGE SCALE GENOMIC DNA]</scope>
    <source>
        <strain evidence="3">CCUG 60022</strain>
    </source>
</reference>
<gene>
    <name evidence="2" type="ORF">ACFQZW_14030</name>
</gene>
<protein>
    <submittedName>
        <fullName evidence="2">SprT-like domain-containing protein</fullName>
    </submittedName>
</protein>
<proteinExistence type="predicted"/>
<dbReference type="Proteomes" id="UP001597032">
    <property type="component" value="Unassembled WGS sequence"/>
</dbReference>
<evidence type="ECO:0000259" key="1">
    <source>
        <dbReference type="Pfam" id="PF10263"/>
    </source>
</evidence>
<keyword evidence="3" id="KW-1185">Reference proteome</keyword>